<evidence type="ECO:0000256" key="5">
    <source>
        <dbReference type="ARBA" id="ARBA00023002"/>
    </source>
</evidence>
<dbReference type="Proteomes" id="UP000319828">
    <property type="component" value="Unassembled WGS sequence"/>
</dbReference>
<dbReference type="CDD" id="cd02754">
    <property type="entry name" value="MopB_Nitrate-R-NapA-like"/>
    <property type="match status" value="1"/>
</dbReference>
<dbReference type="InterPro" id="IPR006963">
    <property type="entry name" value="Mopterin_OxRdtase_4Fe-4S_dom"/>
</dbReference>
<keyword evidence="2" id="KW-0004">4Fe-4S</keyword>
<evidence type="ECO:0000259" key="8">
    <source>
        <dbReference type="PROSITE" id="PS51669"/>
    </source>
</evidence>
<accession>A0A557P833</accession>
<dbReference type="InterPro" id="IPR050123">
    <property type="entry name" value="Prok_molybdopt-oxidoreductase"/>
</dbReference>
<gene>
    <name evidence="9" type="ORF">FOF44_08445</name>
</gene>
<evidence type="ECO:0000256" key="1">
    <source>
        <dbReference type="ARBA" id="ARBA00001942"/>
    </source>
</evidence>
<dbReference type="Pfam" id="PF04879">
    <property type="entry name" value="Molybdop_Fe4S4"/>
    <property type="match status" value="1"/>
</dbReference>
<dbReference type="InterPro" id="IPR006656">
    <property type="entry name" value="Mopterin_OxRdtase"/>
</dbReference>
<dbReference type="SUPFAM" id="SSF53706">
    <property type="entry name" value="Formate dehydrogenase/DMSO reductase, domains 1-3"/>
    <property type="match status" value="1"/>
</dbReference>
<dbReference type="Gene3D" id="2.40.40.20">
    <property type="match status" value="1"/>
</dbReference>
<dbReference type="InterPro" id="IPR007419">
    <property type="entry name" value="BFD-like_2Fe2S-bd_dom"/>
</dbReference>
<dbReference type="InterPro" id="IPR009010">
    <property type="entry name" value="Asp_de-COase-like_dom_sf"/>
</dbReference>
<name>A0A557P833_9VIBR</name>
<keyword evidence="7" id="KW-0411">Iron-sulfur</keyword>
<evidence type="ECO:0000256" key="2">
    <source>
        <dbReference type="ARBA" id="ARBA00022485"/>
    </source>
</evidence>
<evidence type="ECO:0000256" key="4">
    <source>
        <dbReference type="ARBA" id="ARBA00022723"/>
    </source>
</evidence>
<dbReference type="GO" id="GO:0051539">
    <property type="term" value="F:4 iron, 4 sulfur cluster binding"/>
    <property type="evidence" value="ECO:0007669"/>
    <property type="project" value="UniProtKB-KW"/>
</dbReference>
<dbReference type="InterPro" id="IPR041854">
    <property type="entry name" value="BFD-like_2Fe2S-bd_dom_sf"/>
</dbReference>
<comment type="cofactor">
    <cofactor evidence="1">
        <name>Mo-bis(molybdopterin guanine dinucleotide)</name>
        <dbReference type="ChEBI" id="CHEBI:60539"/>
    </cofactor>
</comment>
<dbReference type="PANTHER" id="PTHR43105">
    <property type="entry name" value="RESPIRATORY NITRATE REDUCTASE"/>
    <property type="match status" value="1"/>
</dbReference>
<dbReference type="Pfam" id="PF04324">
    <property type="entry name" value="Fer2_BFD"/>
    <property type="match status" value="1"/>
</dbReference>
<keyword evidence="4" id="KW-0479">Metal-binding</keyword>
<organism evidence="9 10">
    <name type="scientific">Vibrio algivorus</name>
    <dbReference type="NCBI Taxonomy" id="1667024"/>
    <lineage>
        <taxon>Bacteria</taxon>
        <taxon>Pseudomonadati</taxon>
        <taxon>Pseudomonadota</taxon>
        <taxon>Gammaproteobacteria</taxon>
        <taxon>Vibrionales</taxon>
        <taxon>Vibrionaceae</taxon>
        <taxon>Vibrio</taxon>
    </lineage>
</organism>
<dbReference type="GO" id="GO:1990204">
    <property type="term" value="C:oxidoreductase complex"/>
    <property type="evidence" value="ECO:0007669"/>
    <property type="project" value="UniProtKB-ARBA"/>
</dbReference>
<dbReference type="PANTHER" id="PTHR43105:SF9">
    <property type="entry name" value="NADPH-FE(3+) OXIDOREDUCTASE SUBUNIT ALPHA"/>
    <property type="match status" value="1"/>
</dbReference>
<dbReference type="SMART" id="SM00926">
    <property type="entry name" value="Molybdop_Fe4S4"/>
    <property type="match status" value="1"/>
</dbReference>
<dbReference type="PROSITE" id="PS00551">
    <property type="entry name" value="MOLYBDOPTERIN_PROK_1"/>
    <property type="match status" value="1"/>
</dbReference>
<dbReference type="Pfam" id="PF01568">
    <property type="entry name" value="Molydop_binding"/>
    <property type="match status" value="1"/>
</dbReference>
<keyword evidence="6" id="KW-0408">Iron</keyword>
<reference evidence="9 10" key="1">
    <citation type="submission" date="2019-07" db="EMBL/GenBank/DDBJ databases">
        <title>The draft genome sequence of Vibrio algivorus M1486.</title>
        <authorList>
            <person name="Meng X."/>
        </authorList>
    </citation>
    <scope>NUCLEOTIDE SEQUENCE [LARGE SCALE GENOMIC DNA]</scope>
    <source>
        <strain evidence="9 10">M1486</strain>
    </source>
</reference>
<dbReference type="Gene3D" id="3.40.50.740">
    <property type="match status" value="1"/>
</dbReference>
<sequence>MAKECIKSACPYCGVGCGVEINHKKQIVGDQTHPANKGALCVKGSALVESLDMPSRLLYPRIKGEQIGWSNAIEDIADKLHRTIEKYGSQAVGMYVSGQLLTEDYYVANKLMKGFVGSANIDTNSRLCMSSAVAAHVRAFGEDIVPVSYEDIAHTDLIVIVGANTAWTHPILFRRIQQAREANPNVKLIVIDPRKTITAEQADLHLQIENDGDVPLFNGLLHYLIQNEVIQESFIDQYVNGFDALKSALSESNHSIDVISQQLKLDPVLIKTFYQWFAQSPTAMTLFCQGVNQSESGTDKANCIINAHLVTGKIGVQGSGPFSITGQPNAMGGREVGGLANQLAVHRGFDDKSIQQVEQFWQAPNIATSPGLKAIDLFNSVEQGEIKFLWIIATNPAVSMPNSEQVRRALAVCDYVVVSDITSHTDTAKFADVLLPAAGWGEKQGMVTNSERCLTRQRQFATPPGEAKPDWWMLSEVGKTLCQKFGVTSGFEFESAADVFREYAALSGINRDSHFKFDLSSLSQLSDEEYANWQPQAWPLNGQPVLQDKQSQTLVFPTENGKANLVLADEINTTHHSENVWWMNSGRQRDQWHTMTRTGHISHLAASEVEPTLYLNPIAAEQAQLPVGTLVSINNCANIQNLNSRTNQENHLVARLAVDAGLTQDQAFMSMHWAGLFGGKSQVNTSLASLADPHSGQPAFKSQRVSITAFPVSHYGLSVGLDFSDGEHSEVNWSYKSLQHVDFNQTRSNALYQQGVWRFADTNAITKSEIQRLVQQQYPNSQYLILDQQNSWLVVVLVSKTVIGMVMISSQPIELQAEALQPFIREKFNLGGLLSVLSAKGGQVSKLVCSCFRVTEQDILEQLEQAPNMGLRELQNILSCGKNCGSCLPEVKGYLSQSIDVVSITQ</sequence>
<protein>
    <submittedName>
        <fullName evidence="9">Molybdopterin-dependent oxidoreductase</fullName>
    </submittedName>
</protein>
<dbReference type="Gene3D" id="1.10.10.1100">
    <property type="entry name" value="BFD-like [2Fe-2S]-binding domain"/>
    <property type="match status" value="1"/>
</dbReference>
<keyword evidence="3" id="KW-0500">Molybdenum</keyword>
<dbReference type="GO" id="GO:0043546">
    <property type="term" value="F:molybdopterin cofactor binding"/>
    <property type="evidence" value="ECO:0007669"/>
    <property type="project" value="InterPro"/>
</dbReference>
<dbReference type="EMBL" id="VMKJ01000013">
    <property type="protein sequence ID" value="TVO36813.1"/>
    <property type="molecule type" value="Genomic_DNA"/>
</dbReference>
<feature type="domain" description="4Fe-4S Mo/W bis-MGD-type" evidence="8">
    <location>
        <begin position="3"/>
        <end position="55"/>
    </location>
</feature>
<comment type="caution">
    <text evidence="9">The sequence shown here is derived from an EMBL/GenBank/DDBJ whole genome shotgun (WGS) entry which is preliminary data.</text>
</comment>
<evidence type="ECO:0000256" key="7">
    <source>
        <dbReference type="ARBA" id="ARBA00023014"/>
    </source>
</evidence>
<evidence type="ECO:0000313" key="9">
    <source>
        <dbReference type="EMBL" id="TVO36813.1"/>
    </source>
</evidence>
<dbReference type="GO" id="GO:0045333">
    <property type="term" value="P:cellular respiration"/>
    <property type="evidence" value="ECO:0007669"/>
    <property type="project" value="UniProtKB-ARBA"/>
</dbReference>
<dbReference type="GO" id="GO:0046872">
    <property type="term" value="F:metal ion binding"/>
    <property type="evidence" value="ECO:0007669"/>
    <property type="project" value="UniProtKB-KW"/>
</dbReference>
<dbReference type="PROSITE" id="PS51669">
    <property type="entry name" value="4FE4S_MOW_BIS_MGD"/>
    <property type="match status" value="1"/>
</dbReference>
<keyword evidence="5" id="KW-0560">Oxidoreductase</keyword>
<dbReference type="SUPFAM" id="SSF50692">
    <property type="entry name" value="ADC-like"/>
    <property type="match status" value="1"/>
</dbReference>
<dbReference type="AlphaFoldDB" id="A0A557P833"/>
<dbReference type="InterPro" id="IPR006657">
    <property type="entry name" value="MoPterin_dinucl-bd_dom"/>
</dbReference>
<dbReference type="GO" id="GO:0016491">
    <property type="term" value="F:oxidoreductase activity"/>
    <property type="evidence" value="ECO:0007669"/>
    <property type="project" value="UniProtKB-KW"/>
</dbReference>
<dbReference type="OrthoDB" id="9810782at2"/>
<evidence type="ECO:0000256" key="6">
    <source>
        <dbReference type="ARBA" id="ARBA00023004"/>
    </source>
</evidence>
<dbReference type="InterPro" id="IPR027467">
    <property type="entry name" value="MopterinOxRdtase_cofactor_BS"/>
</dbReference>
<dbReference type="GO" id="GO:0016020">
    <property type="term" value="C:membrane"/>
    <property type="evidence" value="ECO:0007669"/>
    <property type="project" value="TreeGrafter"/>
</dbReference>
<evidence type="ECO:0000313" key="10">
    <source>
        <dbReference type="Proteomes" id="UP000319828"/>
    </source>
</evidence>
<dbReference type="RefSeq" id="WP_144388064.1">
    <property type="nucleotide sequence ID" value="NZ_CANNCB010000019.1"/>
</dbReference>
<evidence type="ECO:0000256" key="3">
    <source>
        <dbReference type="ARBA" id="ARBA00022505"/>
    </source>
</evidence>
<dbReference type="Gene3D" id="3.40.228.10">
    <property type="entry name" value="Dimethylsulfoxide Reductase, domain 2"/>
    <property type="match status" value="1"/>
</dbReference>
<dbReference type="Gene3D" id="2.20.25.90">
    <property type="entry name" value="ADC-like domains"/>
    <property type="match status" value="1"/>
</dbReference>
<proteinExistence type="predicted"/>
<dbReference type="CDD" id="cd19942">
    <property type="entry name" value="Fer2_BFD-like"/>
    <property type="match status" value="1"/>
</dbReference>
<dbReference type="Pfam" id="PF00384">
    <property type="entry name" value="Molybdopterin"/>
    <property type="match status" value="1"/>
</dbReference>